<sequence length="69" mass="7927">MVFHRGQMVRVLQRSTDESWEDYMDGLIGSRGIVTDPDTQINDPDALIEVSLEDKGTYRLPQDCLEKLE</sequence>
<accession>A0A1M7YGC3</accession>
<proteinExistence type="predicted"/>
<dbReference type="OrthoDB" id="5421527at2"/>
<dbReference type="STRING" id="1121416.SAMN02745220_04170"/>
<evidence type="ECO:0000313" key="1">
    <source>
        <dbReference type="EMBL" id="SHO51697.1"/>
    </source>
</evidence>
<reference evidence="1 2" key="1">
    <citation type="submission" date="2016-12" db="EMBL/GenBank/DDBJ databases">
        <authorList>
            <person name="Song W.-J."/>
            <person name="Kurnit D.M."/>
        </authorList>
    </citation>
    <scope>NUCLEOTIDE SEQUENCE [LARGE SCALE GENOMIC DNA]</scope>
    <source>
        <strain evidence="1 2">DSM 18488</strain>
    </source>
</reference>
<dbReference type="AlphaFoldDB" id="A0A1M7YGC3"/>
<protein>
    <recommendedName>
        <fullName evidence="3">Hypervirulence associated protein TUDOR domain-containing protein</fullName>
    </recommendedName>
</protein>
<dbReference type="EMBL" id="FRFE01000028">
    <property type="protein sequence ID" value="SHO51697.1"/>
    <property type="molecule type" value="Genomic_DNA"/>
</dbReference>
<organism evidence="1 2">
    <name type="scientific">Desulfopila aestuarii DSM 18488</name>
    <dbReference type="NCBI Taxonomy" id="1121416"/>
    <lineage>
        <taxon>Bacteria</taxon>
        <taxon>Pseudomonadati</taxon>
        <taxon>Thermodesulfobacteriota</taxon>
        <taxon>Desulfobulbia</taxon>
        <taxon>Desulfobulbales</taxon>
        <taxon>Desulfocapsaceae</taxon>
        <taxon>Desulfopila</taxon>
    </lineage>
</organism>
<gene>
    <name evidence="1" type="ORF">SAMN02745220_04170</name>
</gene>
<dbReference type="Proteomes" id="UP000184603">
    <property type="component" value="Unassembled WGS sequence"/>
</dbReference>
<dbReference type="RefSeq" id="WP_073615596.1">
    <property type="nucleotide sequence ID" value="NZ_FRFE01000028.1"/>
</dbReference>
<keyword evidence="2" id="KW-1185">Reference proteome</keyword>
<evidence type="ECO:0008006" key="3">
    <source>
        <dbReference type="Google" id="ProtNLM"/>
    </source>
</evidence>
<name>A0A1M7YGC3_9BACT</name>
<evidence type="ECO:0000313" key="2">
    <source>
        <dbReference type="Proteomes" id="UP000184603"/>
    </source>
</evidence>